<dbReference type="EMBL" id="DTKJ01000058">
    <property type="protein sequence ID" value="HGZ12257.1"/>
    <property type="molecule type" value="Genomic_DNA"/>
</dbReference>
<sequence>MEILYFAYVNLDRPNACQAHTLGLLRGFSENGCQVTAVVPRPRMGCPSVPGISFHFLPPHPGGRRGYPAAIFLSLALLGHLCRRQRYLALYARDMDVFVGPRLCSRIFGLPLFLEVDDAPVEGNYPGWLRPLVAANVRADYRRATGLIVPSVPRCQELIRDFGASPEKVHLVLNGAEPPRGLILPKHEAKARLNLASDSFCLGYVGSVNERYDFETMLQALRLLLGRIPGGYLIVVGDGSHLNQVKSRARDLGLGSRVVFTGFLQPEGLSQVVPAMEVGLMNLKAPEARRHGPVHTKMGTYAMFGLPVITAGDSLDGYPEELKEGLFLVPPEDPQALAEVCFALFRQPKKARRRGHLLRDYVRDHLTWGQVARQILALMKAPNQEGVRAMQTKGRTWAKQSHVKP</sequence>
<evidence type="ECO:0000259" key="1">
    <source>
        <dbReference type="Pfam" id="PF13579"/>
    </source>
</evidence>
<accession>A0A7C5EMU6</accession>
<organism evidence="2">
    <name type="scientific">Desulfobacca acetoxidans</name>
    <dbReference type="NCBI Taxonomy" id="60893"/>
    <lineage>
        <taxon>Bacteria</taxon>
        <taxon>Pseudomonadati</taxon>
        <taxon>Thermodesulfobacteriota</taxon>
        <taxon>Desulfobaccia</taxon>
        <taxon>Desulfobaccales</taxon>
        <taxon>Desulfobaccaceae</taxon>
        <taxon>Desulfobacca</taxon>
    </lineage>
</organism>
<keyword evidence="2" id="KW-0808">Transferase</keyword>
<evidence type="ECO:0000313" key="2">
    <source>
        <dbReference type="EMBL" id="HGZ12257.1"/>
    </source>
</evidence>
<dbReference type="SUPFAM" id="SSF53756">
    <property type="entry name" value="UDP-Glycosyltransferase/glycogen phosphorylase"/>
    <property type="match status" value="1"/>
</dbReference>
<reference evidence="2" key="1">
    <citation type="journal article" date="2020" name="mSystems">
        <title>Genome- and Community-Level Interaction Insights into Carbon Utilization and Element Cycling Functions of Hydrothermarchaeota in Hydrothermal Sediment.</title>
        <authorList>
            <person name="Zhou Z."/>
            <person name="Liu Y."/>
            <person name="Xu W."/>
            <person name="Pan J."/>
            <person name="Luo Z.H."/>
            <person name="Li M."/>
        </authorList>
    </citation>
    <scope>NUCLEOTIDE SEQUENCE [LARGE SCALE GENOMIC DNA]</scope>
    <source>
        <strain evidence="2">SpSt-853</strain>
    </source>
</reference>
<proteinExistence type="predicted"/>
<name>A0A7C5EMU6_9BACT</name>
<dbReference type="Gene3D" id="3.40.50.2000">
    <property type="entry name" value="Glycogen Phosphorylase B"/>
    <property type="match status" value="2"/>
</dbReference>
<comment type="caution">
    <text evidence="2">The sequence shown here is derived from an EMBL/GenBank/DDBJ whole genome shotgun (WGS) entry which is preliminary data.</text>
</comment>
<dbReference type="InterPro" id="IPR028098">
    <property type="entry name" value="Glyco_trans_4-like_N"/>
</dbReference>
<dbReference type="GO" id="GO:0016757">
    <property type="term" value="F:glycosyltransferase activity"/>
    <property type="evidence" value="ECO:0007669"/>
    <property type="project" value="UniProtKB-ARBA"/>
</dbReference>
<gene>
    <name evidence="2" type="ORF">ENW48_08560</name>
</gene>
<feature type="domain" description="Glycosyltransferase subfamily 4-like N-terminal" evidence="1">
    <location>
        <begin position="18"/>
        <end position="175"/>
    </location>
</feature>
<dbReference type="Pfam" id="PF13692">
    <property type="entry name" value="Glyco_trans_1_4"/>
    <property type="match status" value="1"/>
</dbReference>
<dbReference type="PANTHER" id="PTHR12526">
    <property type="entry name" value="GLYCOSYLTRANSFERASE"/>
    <property type="match status" value="1"/>
</dbReference>
<dbReference type="AlphaFoldDB" id="A0A7C5EMU6"/>
<dbReference type="Pfam" id="PF13579">
    <property type="entry name" value="Glyco_trans_4_4"/>
    <property type="match status" value="1"/>
</dbReference>
<protein>
    <submittedName>
        <fullName evidence="2">Glycosyltransferase family 1 protein</fullName>
    </submittedName>
</protein>